<proteinExistence type="inferred from homology"/>
<evidence type="ECO:0000256" key="6">
    <source>
        <dbReference type="ARBA" id="ARBA00022989"/>
    </source>
</evidence>
<keyword evidence="3" id="KW-0813">Transport</keyword>
<protein>
    <submittedName>
        <fullName evidence="9">GerAB/ArcD/ProY family transporter</fullName>
    </submittedName>
</protein>
<feature type="transmembrane region" description="Helical" evidence="8">
    <location>
        <begin position="218"/>
        <end position="239"/>
    </location>
</feature>
<organism evidence="9 10">
    <name type="scientific">Metabacillus idriensis</name>
    <dbReference type="NCBI Taxonomy" id="324768"/>
    <lineage>
        <taxon>Bacteria</taxon>
        <taxon>Bacillati</taxon>
        <taxon>Bacillota</taxon>
        <taxon>Bacilli</taxon>
        <taxon>Bacillales</taxon>
        <taxon>Bacillaceae</taxon>
        <taxon>Metabacillus</taxon>
    </lineage>
</organism>
<feature type="transmembrane region" description="Helical" evidence="8">
    <location>
        <begin position="82"/>
        <end position="105"/>
    </location>
</feature>
<feature type="transmembrane region" description="Helical" evidence="8">
    <location>
        <begin position="141"/>
        <end position="163"/>
    </location>
</feature>
<dbReference type="GO" id="GO:0009847">
    <property type="term" value="P:spore germination"/>
    <property type="evidence" value="ECO:0007669"/>
    <property type="project" value="InterPro"/>
</dbReference>
<dbReference type="Gene3D" id="1.20.1740.10">
    <property type="entry name" value="Amino acid/polyamine transporter I"/>
    <property type="match status" value="1"/>
</dbReference>
<name>A0A6I2M9L0_9BACI</name>
<comment type="subcellular location">
    <subcellularLocation>
        <location evidence="1">Membrane</location>
        <topology evidence="1">Multi-pass membrane protein</topology>
    </subcellularLocation>
</comment>
<dbReference type="PANTHER" id="PTHR34975:SF2">
    <property type="entry name" value="SPORE GERMINATION PROTEIN A2"/>
    <property type="match status" value="1"/>
</dbReference>
<feature type="transmembrane region" description="Helical" evidence="8">
    <location>
        <begin position="301"/>
        <end position="318"/>
    </location>
</feature>
<dbReference type="RefSeq" id="WP_070877023.1">
    <property type="nucleotide sequence ID" value="NZ_CAJGAA010000002.1"/>
</dbReference>
<dbReference type="GO" id="GO:0016020">
    <property type="term" value="C:membrane"/>
    <property type="evidence" value="ECO:0007669"/>
    <property type="project" value="UniProtKB-SubCell"/>
</dbReference>
<keyword evidence="7 8" id="KW-0472">Membrane</keyword>
<evidence type="ECO:0000256" key="1">
    <source>
        <dbReference type="ARBA" id="ARBA00004141"/>
    </source>
</evidence>
<feature type="transmembrane region" description="Helical" evidence="8">
    <location>
        <begin position="117"/>
        <end position="134"/>
    </location>
</feature>
<keyword evidence="10" id="KW-1185">Reference proteome</keyword>
<accession>A0A6I2M9L0</accession>
<evidence type="ECO:0000256" key="4">
    <source>
        <dbReference type="ARBA" id="ARBA00022544"/>
    </source>
</evidence>
<dbReference type="InterPro" id="IPR004761">
    <property type="entry name" value="Spore_GerAB"/>
</dbReference>
<keyword evidence="5 8" id="KW-0812">Transmembrane</keyword>
<feature type="transmembrane region" description="Helical" evidence="8">
    <location>
        <begin position="268"/>
        <end position="289"/>
    </location>
</feature>
<feature type="transmembrane region" description="Helical" evidence="8">
    <location>
        <begin position="12"/>
        <end position="35"/>
    </location>
</feature>
<dbReference type="Pfam" id="PF03845">
    <property type="entry name" value="Spore_permease"/>
    <property type="match status" value="1"/>
</dbReference>
<feature type="transmembrane region" description="Helical" evidence="8">
    <location>
        <begin position="338"/>
        <end position="355"/>
    </location>
</feature>
<dbReference type="Proteomes" id="UP000441585">
    <property type="component" value="Unassembled WGS sequence"/>
</dbReference>
<keyword evidence="4" id="KW-0309">Germination</keyword>
<evidence type="ECO:0000256" key="7">
    <source>
        <dbReference type="ARBA" id="ARBA00023136"/>
    </source>
</evidence>
<sequence>MKTNHNITHKQMFFLVLQTQIGIGVLSLPYNIYLVSGTDGWISAIIAGVFAQLFTILFWLLVKKYPDKSLFDINKLLLGKILGNLVNLGYVLFYIFVSSLIAVLYVNVLKRWIYHETPAWVLILLLASVSVYFAKENIRKMARFFVIVSFLLIFLFLLTLNAYQIADIRYIFPIGDSGTVKILLGSKEAIMSFLGFEIMLFLYPYINSQPNQVLKSVTVSNIIVTIFYSYITFTSYVFFSPKEMKIVPEPTLYLLKAITYSIIERVDLVFLAIWVVSVITSGLMYIYIASTGMQNVFNKKNHRSFVPLIVLAVSLLALSPAESDQLAGKLSDYVDKLSYIFVFTIPVCLLILSFFRKGKKKHDQTF</sequence>
<dbReference type="PANTHER" id="PTHR34975">
    <property type="entry name" value="SPORE GERMINATION PROTEIN A2"/>
    <property type="match status" value="1"/>
</dbReference>
<comment type="caution">
    <text evidence="9">The sequence shown here is derived from an EMBL/GenBank/DDBJ whole genome shotgun (WGS) entry which is preliminary data.</text>
</comment>
<evidence type="ECO:0000256" key="3">
    <source>
        <dbReference type="ARBA" id="ARBA00022448"/>
    </source>
</evidence>
<evidence type="ECO:0000256" key="2">
    <source>
        <dbReference type="ARBA" id="ARBA00007998"/>
    </source>
</evidence>
<evidence type="ECO:0000256" key="5">
    <source>
        <dbReference type="ARBA" id="ARBA00022692"/>
    </source>
</evidence>
<dbReference type="AlphaFoldDB" id="A0A6I2M9L0"/>
<evidence type="ECO:0000313" key="10">
    <source>
        <dbReference type="Proteomes" id="UP000441585"/>
    </source>
</evidence>
<comment type="similarity">
    <text evidence="2">Belongs to the amino acid-polyamine-organocation (APC) superfamily. Spore germination protein (SGP) (TC 2.A.3.9) family.</text>
</comment>
<dbReference type="NCBIfam" id="TIGR00912">
    <property type="entry name" value="2A0309"/>
    <property type="match status" value="1"/>
</dbReference>
<evidence type="ECO:0000313" key="9">
    <source>
        <dbReference type="EMBL" id="MRX54489.1"/>
    </source>
</evidence>
<feature type="transmembrane region" description="Helical" evidence="8">
    <location>
        <begin position="41"/>
        <end position="62"/>
    </location>
</feature>
<evidence type="ECO:0000256" key="8">
    <source>
        <dbReference type="SAM" id="Phobius"/>
    </source>
</evidence>
<gene>
    <name evidence="9" type="ORF">GJU41_10945</name>
</gene>
<keyword evidence="6 8" id="KW-1133">Transmembrane helix</keyword>
<dbReference type="EMBL" id="WKKF01000002">
    <property type="protein sequence ID" value="MRX54489.1"/>
    <property type="molecule type" value="Genomic_DNA"/>
</dbReference>
<reference evidence="9 10" key="1">
    <citation type="submission" date="2019-11" db="EMBL/GenBank/DDBJ databases">
        <title>Bacillus idriensis genome.</title>
        <authorList>
            <person name="Konopka E.N."/>
            <person name="Newman J.D."/>
        </authorList>
    </citation>
    <scope>NUCLEOTIDE SEQUENCE [LARGE SCALE GENOMIC DNA]</scope>
    <source>
        <strain evidence="9 10">DSM 19097</strain>
    </source>
</reference>
<feature type="transmembrane region" description="Helical" evidence="8">
    <location>
        <begin position="189"/>
        <end position="206"/>
    </location>
</feature>